<dbReference type="EMBL" id="BAAAUT010000021">
    <property type="protein sequence ID" value="GAA3136610.1"/>
    <property type="molecule type" value="Genomic_DNA"/>
</dbReference>
<dbReference type="RefSeq" id="WP_344859726.1">
    <property type="nucleotide sequence ID" value="NZ_BAAAUT010000021.1"/>
</dbReference>
<keyword evidence="2" id="KW-1185">Reference proteome</keyword>
<evidence type="ECO:0000313" key="1">
    <source>
        <dbReference type="EMBL" id="GAA3136610.1"/>
    </source>
</evidence>
<organism evidence="1 2">
    <name type="scientific">Planomonospora alba</name>
    <dbReference type="NCBI Taxonomy" id="161354"/>
    <lineage>
        <taxon>Bacteria</taxon>
        <taxon>Bacillati</taxon>
        <taxon>Actinomycetota</taxon>
        <taxon>Actinomycetes</taxon>
        <taxon>Streptosporangiales</taxon>
        <taxon>Streptosporangiaceae</taxon>
        <taxon>Planomonospora</taxon>
    </lineage>
</organism>
<evidence type="ECO:0000313" key="2">
    <source>
        <dbReference type="Proteomes" id="UP001500320"/>
    </source>
</evidence>
<evidence type="ECO:0008006" key="3">
    <source>
        <dbReference type="Google" id="ProtNLM"/>
    </source>
</evidence>
<reference evidence="2" key="1">
    <citation type="journal article" date="2019" name="Int. J. Syst. Evol. Microbiol.">
        <title>The Global Catalogue of Microorganisms (GCM) 10K type strain sequencing project: providing services to taxonomists for standard genome sequencing and annotation.</title>
        <authorList>
            <consortium name="The Broad Institute Genomics Platform"/>
            <consortium name="The Broad Institute Genome Sequencing Center for Infectious Disease"/>
            <person name="Wu L."/>
            <person name="Ma J."/>
        </authorList>
    </citation>
    <scope>NUCLEOTIDE SEQUENCE [LARGE SCALE GENOMIC DNA]</scope>
    <source>
        <strain evidence="2">JCM 9373</strain>
    </source>
</reference>
<sequence length="257" mass="28227">MGSDLVVNTDYEGEIRSQGDKVKIPTVLDPTIEDYDPVTGFGDSIQDIKGADKGFEIEEAKAFRFKVDDIAKVQSLIGGKYMNEGMRRAARKLAEAADAYVAGKIVDPVSGALNRVTNLDLSATPDVTYQQFVNARVALDKTETPHDGRFAIVSPDLYGRLLLDPRFTDASQFGSNEPIRNGLVGRFLGFNVVSCNVLPATTHLIAGHKIATTYADQIVETEAYRPEKWFADAVRGLHVYGARVMRREHLYVAQTAA</sequence>
<gene>
    <name evidence="1" type="ORF">GCM10010466_29280</name>
</gene>
<dbReference type="Pfam" id="PF25209">
    <property type="entry name" value="Phage_capsid_4"/>
    <property type="match status" value="1"/>
</dbReference>
<protein>
    <recommendedName>
        <fullName evidence="3">Capsid protein</fullName>
    </recommendedName>
</protein>
<dbReference type="Proteomes" id="UP001500320">
    <property type="component" value="Unassembled WGS sequence"/>
</dbReference>
<name>A0ABP6N654_9ACTN</name>
<proteinExistence type="predicted"/>
<accession>A0ABP6N654</accession>
<comment type="caution">
    <text evidence="1">The sequence shown here is derived from an EMBL/GenBank/DDBJ whole genome shotgun (WGS) entry which is preliminary data.</text>
</comment>